<dbReference type="GO" id="GO:0032787">
    <property type="term" value="P:monocarboxylic acid metabolic process"/>
    <property type="evidence" value="ECO:0007669"/>
    <property type="project" value="UniProtKB-ARBA"/>
</dbReference>
<dbReference type="Proteomes" id="UP000069654">
    <property type="component" value="Unassembled WGS sequence"/>
</dbReference>
<evidence type="ECO:0000256" key="4">
    <source>
        <dbReference type="ARBA" id="ARBA00023002"/>
    </source>
</evidence>
<organism evidence="8 9">
    <name type="scientific">Mycolicibacterium thermoresistibile</name>
    <name type="common">Mycobacterium thermoresistibile</name>
    <dbReference type="NCBI Taxonomy" id="1797"/>
    <lineage>
        <taxon>Bacteria</taxon>
        <taxon>Bacillati</taxon>
        <taxon>Actinomycetota</taxon>
        <taxon>Actinomycetes</taxon>
        <taxon>Mycobacteriales</taxon>
        <taxon>Mycobacteriaceae</taxon>
        <taxon>Mycolicibacterium</taxon>
    </lineage>
</organism>
<dbReference type="EMBL" id="BCTB01000020">
    <property type="protein sequence ID" value="GAT15839.1"/>
    <property type="molecule type" value="Genomic_DNA"/>
</dbReference>
<dbReference type="CDD" id="cd05233">
    <property type="entry name" value="SDR_c"/>
    <property type="match status" value="1"/>
</dbReference>
<comment type="subcellular location">
    <subcellularLocation>
        <location evidence="1">Secreted</location>
        <location evidence="1">Cell wall</location>
    </subcellularLocation>
</comment>
<comment type="similarity">
    <text evidence="2 7">Belongs to the short-chain dehydrogenases/reductases (SDR) family.</text>
</comment>
<dbReference type="InterPro" id="IPR020904">
    <property type="entry name" value="Sc_DH/Rdtase_CS"/>
</dbReference>
<dbReference type="FunFam" id="3.40.50.720:FF:000084">
    <property type="entry name" value="Short-chain dehydrogenase reductase"/>
    <property type="match status" value="1"/>
</dbReference>
<dbReference type="InterPro" id="IPR002347">
    <property type="entry name" value="SDR_fam"/>
</dbReference>
<dbReference type="InterPro" id="IPR050259">
    <property type="entry name" value="SDR"/>
</dbReference>
<dbReference type="PRINTS" id="PR00080">
    <property type="entry name" value="SDRFAMILY"/>
</dbReference>
<dbReference type="OMA" id="HNAGICA"/>
<dbReference type="GO" id="GO:0004316">
    <property type="term" value="F:3-oxoacyl-[acyl-carrier-protein] reductase (NADPH) activity"/>
    <property type="evidence" value="ECO:0007669"/>
    <property type="project" value="UniProtKB-EC"/>
</dbReference>
<name>A0A100XG13_MYCTH</name>
<dbReference type="OrthoDB" id="4380821at2"/>
<evidence type="ECO:0000256" key="5">
    <source>
        <dbReference type="ARBA" id="ARBA00040781"/>
    </source>
</evidence>
<dbReference type="PROSITE" id="PS00061">
    <property type="entry name" value="ADH_SHORT"/>
    <property type="match status" value="1"/>
</dbReference>
<comment type="caution">
    <text evidence="8">The sequence shown here is derived from an EMBL/GenBank/DDBJ whole genome shotgun (WGS) entry which is preliminary data.</text>
</comment>
<dbReference type="SUPFAM" id="SSF51735">
    <property type="entry name" value="NAD(P)-binding Rossmann-fold domains"/>
    <property type="match status" value="1"/>
</dbReference>
<reference evidence="9" key="2">
    <citation type="submission" date="2016-02" db="EMBL/GenBank/DDBJ databases">
        <title>Draft genome sequence of five rapidly growing Mycobacterium species.</title>
        <authorList>
            <person name="Katahira K."/>
            <person name="Gotou Y."/>
            <person name="Iida K."/>
            <person name="Ogura Y."/>
            <person name="Hayashi T."/>
        </authorList>
    </citation>
    <scope>NUCLEOTIDE SEQUENCE [LARGE SCALE GENOMIC DNA]</scope>
    <source>
        <strain evidence="9">JCM6362</strain>
    </source>
</reference>
<dbReference type="RefSeq" id="WP_003924969.1">
    <property type="nucleotide sequence ID" value="NZ_BCTB01000020.1"/>
</dbReference>
<evidence type="ECO:0000313" key="8">
    <source>
        <dbReference type="EMBL" id="GAT15839.1"/>
    </source>
</evidence>
<keyword evidence="4" id="KW-0560">Oxidoreductase</keyword>
<evidence type="ECO:0000256" key="3">
    <source>
        <dbReference type="ARBA" id="ARBA00022512"/>
    </source>
</evidence>
<dbReference type="Gene3D" id="3.40.50.720">
    <property type="entry name" value="NAD(P)-binding Rossmann-like Domain"/>
    <property type="match status" value="1"/>
</dbReference>
<accession>A0A100XG13</accession>
<reference evidence="8 9" key="1">
    <citation type="journal article" date="2016" name="Genome Announc.">
        <title>Draft Genome Sequences of Five Rapidly Growing Mycobacterium Species, M. thermoresistibile, M. fortuitum subsp. acetamidolyticum, M. canariasense, M. brisbanense, and M. novocastrense.</title>
        <authorList>
            <person name="Katahira K."/>
            <person name="Ogura Y."/>
            <person name="Gotoh Y."/>
            <person name="Hayashi T."/>
        </authorList>
    </citation>
    <scope>NUCLEOTIDE SEQUENCE [LARGE SCALE GENOMIC DNA]</scope>
    <source>
        <strain evidence="8 9">JCM6362</strain>
    </source>
</reference>
<sequence>MTKPRNALVTGGTDGIGKAIALRLRADGMRVAVTGRNAERGAQLVDEVGCPEEFVFIRSDATDPHDAERVAAEVRNALGGIGVLVNNVGGGSSNEFGYIHDLDPDAWLDSFNRNVMSAIRMTRAVVPDMLAASWGRIVMMSSLEGKMPTLPKIGPYVTSKHALLGLTKSLAFDYGAHGITCNAVCPGYVHIPTRQRKASKAFDEGRFADPQQNYKDLSRIGRHIELDEVAHAVSMLVAEESSAITGTTLNIDGGSSPY</sequence>
<evidence type="ECO:0000256" key="2">
    <source>
        <dbReference type="ARBA" id="ARBA00006484"/>
    </source>
</evidence>
<evidence type="ECO:0000256" key="7">
    <source>
        <dbReference type="RuleBase" id="RU000363"/>
    </source>
</evidence>
<dbReference type="Pfam" id="PF00106">
    <property type="entry name" value="adh_short"/>
    <property type="match status" value="1"/>
</dbReference>
<evidence type="ECO:0000256" key="6">
    <source>
        <dbReference type="ARBA" id="ARBA00047400"/>
    </source>
</evidence>
<dbReference type="PANTHER" id="PTHR42879">
    <property type="entry name" value="3-OXOACYL-(ACYL-CARRIER-PROTEIN) REDUCTASE"/>
    <property type="match status" value="1"/>
</dbReference>
<dbReference type="InterPro" id="IPR036291">
    <property type="entry name" value="NAD(P)-bd_dom_sf"/>
</dbReference>
<gene>
    <name evidence="8" type="ORF">RMCT_2809</name>
</gene>
<evidence type="ECO:0000313" key="9">
    <source>
        <dbReference type="Proteomes" id="UP000069654"/>
    </source>
</evidence>
<keyword evidence="3" id="KW-0134">Cell wall</keyword>
<dbReference type="AlphaFoldDB" id="A0A100XG13"/>
<dbReference type="PRINTS" id="PR00081">
    <property type="entry name" value="GDHRDH"/>
</dbReference>
<evidence type="ECO:0000256" key="1">
    <source>
        <dbReference type="ARBA" id="ARBA00004191"/>
    </source>
</evidence>
<dbReference type="STRING" id="1797.RMCT_2809"/>
<comment type="catalytic activity">
    <reaction evidence="6">
        <text>a (3R)-hydroxyacyl-[ACP] + NADP(+) = a 3-oxoacyl-[ACP] + NADPH + H(+)</text>
        <dbReference type="Rhea" id="RHEA:17397"/>
        <dbReference type="Rhea" id="RHEA-COMP:9916"/>
        <dbReference type="Rhea" id="RHEA-COMP:9945"/>
        <dbReference type="ChEBI" id="CHEBI:15378"/>
        <dbReference type="ChEBI" id="CHEBI:57783"/>
        <dbReference type="ChEBI" id="CHEBI:58349"/>
        <dbReference type="ChEBI" id="CHEBI:78776"/>
        <dbReference type="ChEBI" id="CHEBI:78827"/>
        <dbReference type="EC" id="1.1.1.100"/>
    </reaction>
    <physiologicalReaction direction="right-to-left" evidence="6">
        <dbReference type="Rhea" id="RHEA:17399"/>
    </physiologicalReaction>
</comment>
<proteinExistence type="inferred from homology"/>
<keyword evidence="3" id="KW-0964">Secreted</keyword>
<dbReference type="PANTHER" id="PTHR42879:SF2">
    <property type="entry name" value="3-OXOACYL-[ACYL-CARRIER-PROTEIN] REDUCTASE FABG"/>
    <property type="match status" value="1"/>
</dbReference>
<protein>
    <recommendedName>
        <fullName evidence="5">3-oxoacyl-[acyl-carrier-protein] reductase MabA</fullName>
    </recommendedName>
</protein>